<gene>
    <name evidence="1" type="ORF">FNH09_18335</name>
</gene>
<dbReference type="Proteomes" id="UP000325849">
    <property type="component" value="Unassembled WGS sequence"/>
</dbReference>
<reference evidence="1 2" key="1">
    <citation type="submission" date="2019-07" db="EMBL/GenBank/DDBJ databases">
        <title>New species of Amycolatopsis and Streptomyces.</title>
        <authorList>
            <person name="Duangmal K."/>
            <person name="Teo W.F.A."/>
            <person name="Lipun K."/>
        </authorList>
    </citation>
    <scope>NUCLEOTIDE SEQUENCE [LARGE SCALE GENOMIC DNA]</scope>
    <source>
        <strain evidence="1 2">NBRC 109810</strain>
    </source>
</reference>
<proteinExistence type="predicted"/>
<dbReference type="RefSeq" id="WP_152889199.1">
    <property type="nucleotide sequence ID" value="NZ_VJZD01000066.1"/>
</dbReference>
<dbReference type="OrthoDB" id="5177995at2"/>
<organism evidence="1 2">
    <name type="scientific">Streptomyces adustus</name>
    <dbReference type="NCBI Taxonomy" id="1609272"/>
    <lineage>
        <taxon>Bacteria</taxon>
        <taxon>Bacillati</taxon>
        <taxon>Actinomycetota</taxon>
        <taxon>Actinomycetes</taxon>
        <taxon>Kitasatosporales</taxon>
        <taxon>Streptomycetaceae</taxon>
        <taxon>Streptomyces</taxon>
    </lineage>
</organism>
<dbReference type="AlphaFoldDB" id="A0A5N8VE74"/>
<evidence type="ECO:0000313" key="2">
    <source>
        <dbReference type="Proteomes" id="UP000325849"/>
    </source>
</evidence>
<keyword evidence="2" id="KW-1185">Reference proteome</keyword>
<comment type="caution">
    <text evidence="1">The sequence shown here is derived from an EMBL/GenBank/DDBJ whole genome shotgun (WGS) entry which is preliminary data.</text>
</comment>
<protein>
    <recommendedName>
        <fullName evidence="3">DUF4065 domain-containing protein</fullName>
    </recommendedName>
</protein>
<accession>A0A5N8VE74</accession>
<dbReference type="EMBL" id="VJZD01000066">
    <property type="protein sequence ID" value="MPY33146.1"/>
    <property type="molecule type" value="Genomic_DNA"/>
</dbReference>
<evidence type="ECO:0008006" key="3">
    <source>
        <dbReference type="Google" id="ProtNLM"/>
    </source>
</evidence>
<evidence type="ECO:0000313" key="1">
    <source>
        <dbReference type="EMBL" id="MPY33146.1"/>
    </source>
</evidence>
<sequence length="199" mass="22141">MSQAAPEASFDALFVASELSREGEEVTLSAVQIFIYLACLLGLYDKKPVASWGYKFLSTPASSPWSMELYNAVEWLKSKRLLAADEEKFRLTPTGKKELELWMSLGRFSDRVPYLRGATGASAAMPVSSVEEGVSREPHLARAVELDVPQELLEDANLKQVYDQFSVLKATLGSDIPDYMVPAVVWLSFLLEQATKVER</sequence>
<name>A0A5N8VE74_9ACTN</name>